<evidence type="ECO:0000259" key="3">
    <source>
        <dbReference type="Pfam" id="PF08328"/>
    </source>
</evidence>
<dbReference type="Proteomes" id="UP000092460">
    <property type="component" value="Unassembled WGS sequence"/>
</dbReference>
<accession>A0A1B0C712</accession>
<keyword evidence="5" id="KW-1185">Reference proteome</keyword>
<evidence type="ECO:0000313" key="4">
    <source>
        <dbReference type="EnsemblMetazoa" id="GPPI050903-PA"/>
    </source>
</evidence>
<dbReference type="GO" id="GO:0004018">
    <property type="term" value="F:N6-(1,2-dicarboxyethyl)AMP AMP-lyase (fumarate-forming) activity"/>
    <property type="evidence" value="ECO:0007669"/>
    <property type="project" value="InterPro"/>
</dbReference>
<dbReference type="EMBL" id="JXJN01027381">
    <property type="status" value="NOT_ANNOTATED_CDS"/>
    <property type="molecule type" value="Genomic_DNA"/>
</dbReference>
<dbReference type="AlphaFoldDB" id="A0A1B0C712"/>
<dbReference type="SUPFAM" id="SSF48557">
    <property type="entry name" value="L-aspartase-like"/>
    <property type="match status" value="1"/>
</dbReference>
<dbReference type="InterPro" id="IPR047136">
    <property type="entry name" value="PurB_bact"/>
</dbReference>
<dbReference type="PANTHER" id="PTHR43411:SF1">
    <property type="entry name" value="ADENYLOSUCCINATE LYASE"/>
    <property type="match status" value="1"/>
</dbReference>
<evidence type="ECO:0000313" key="5">
    <source>
        <dbReference type="Proteomes" id="UP000092460"/>
    </source>
</evidence>
<dbReference type="PANTHER" id="PTHR43411">
    <property type="entry name" value="ADENYLOSUCCINATE LYASE"/>
    <property type="match status" value="1"/>
</dbReference>
<reference evidence="5" key="1">
    <citation type="submission" date="2015-01" db="EMBL/GenBank/DDBJ databases">
        <authorList>
            <person name="Aksoy S."/>
            <person name="Warren W."/>
            <person name="Wilson R.K."/>
        </authorList>
    </citation>
    <scope>NUCLEOTIDE SEQUENCE [LARGE SCALE GENOMIC DNA]</scope>
    <source>
        <strain evidence="5">IAEA</strain>
    </source>
</reference>
<dbReference type="Pfam" id="PF08328">
    <property type="entry name" value="ASL_C"/>
    <property type="match status" value="1"/>
</dbReference>
<evidence type="ECO:0000256" key="2">
    <source>
        <dbReference type="ARBA" id="ARBA00004734"/>
    </source>
</evidence>
<proteinExistence type="predicted"/>
<dbReference type="InterPro" id="IPR013539">
    <property type="entry name" value="PurB_C"/>
</dbReference>
<feature type="domain" description="Adenylosuccinate lyase PurB C-terminal" evidence="3">
    <location>
        <begin position="2"/>
        <end position="49"/>
    </location>
</feature>
<comment type="pathway">
    <text evidence="1">Purine metabolism; IMP biosynthesis via de novo pathway; 5-amino-1-(5-phospho-D-ribosyl)imidazole-4-carboxamide from 5-amino-1-(5-phospho-D-ribosyl)imidazole-4-carboxylate: step 2/2.</text>
</comment>
<dbReference type="EnsemblMetazoa" id="GPPI050903-RA">
    <property type="protein sequence ID" value="GPPI050903-PA"/>
    <property type="gene ID" value="GPPI050903"/>
</dbReference>
<reference evidence="4" key="2">
    <citation type="submission" date="2020-05" db="UniProtKB">
        <authorList>
            <consortium name="EnsemblMetazoa"/>
        </authorList>
    </citation>
    <scope>IDENTIFICATION</scope>
    <source>
        <strain evidence="4">IAEA</strain>
    </source>
</reference>
<sequence>MLNSFSKLEINMKAIKNDLDVHWEVLSEPIQILMRRNKIENSYELVQKLDLSEEDKKILKKITPEKYIGLSEKIVNQFERYIKFSDIL</sequence>
<dbReference type="InterPro" id="IPR008948">
    <property type="entry name" value="L-Aspartase-like"/>
</dbReference>
<dbReference type="VEuPathDB" id="VectorBase:GPPI050903"/>
<dbReference type="STRING" id="67801.A0A1B0C712"/>
<organism evidence="4 5">
    <name type="scientific">Glossina palpalis gambiensis</name>
    <dbReference type="NCBI Taxonomy" id="67801"/>
    <lineage>
        <taxon>Eukaryota</taxon>
        <taxon>Metazoa</taxon>
        <taxon>Ecdysozoa</taxon>
        <taxon>Arthropoda</taxon>
        <taxon>Hexapoda</taxon>
        <taxon>Insecta</taxon>
        <taxon>Pterygota</taxon>
        <taxon>Neoptera</taxon>
        <taxon>Endopterygota</taxon>
        <taxon>Diptera</taxon>
        <taxon>Brachycera</taxon>
        <taxon>Muscomorpha</taxon>
        <taxon>Hippoboscoidea</taxon>
        <taxon>Glossinidae</taxon>
        <taxon>Glossina</taxon>
    </lineage>
</organism>
<evidence type="ECO:0000256" key="1">
    <source>
        <dbReference type="ARBA" id="ARBA00004706"/>
    </source>
</evidence>
<protein>
    <recommendedName>
        <fullName evidence="3">Adenylosuccinate lyase PurB C-terminal domain-containing protein</fullName>
    </recommendedName>
</protein>
<name>A0A1B0C712_9MUSC</name>
<comment type="pathway">
    <text evidence="2">Purine metabolism; AMP biosynthesis via de novo pathway; AMP from IMP: step 2/2.</text>
</comment>
<dbReference type="GO" id="GO:0006188">
    <property type="term" value="P:IMP biosynthetic process"/>
    <property type="evidence" value="ECO:0007669"/>
    <property type="project" value="InterPro"/>
</dbReference>
<dbReference type="Gene3D" id="1.10.40.30">
    <property type="entry name" value="Fumarase/aspartase (C-terminal domain)"/>
    <property type="match status" value="1"/>
</dbReference>